<protein>
    <submittedName>
        <fullName evidence="2">Uncharacterized protein</fullName>
    </submittedName>
</protein>
<dbReference type="AlphaFoldDB" id="A0A6J8DFV7"/>
<dbReference type="EMBL" id="CACVKT020007187">
    <property type="protein sequence ID" value="CAC5406242.1"/>
    <property type="molecule type" value="Genomic_DNA"/>
</dbReference>
<evidence type="ECO:0000256" key="1">
    <source>
        <dbReference type="SAM" id="MobiDB-lite"/>
    </source>
</evidence>
<organism evidence="2 3">
    <name type="scientific">Mytilus coruscus</name>
    <name type="common">Sea mussel</name>
    <dbReference type="NCBI Taxonomy" id="42192"/>
    <lineage>
        <taxon>Eukaryota</taxon>
        <taxon>Metazoa</taxon>
        <taxon>Spiralia</taxon>
        <taxon>Lophotrochozoa</taxon>
        <taxon>Mollusca</taxon>
        <taxon>Bivalvia</taxon>
        <taxon>Autobranchia</taxon>
        <taxon>Pteriomorphia</taxon>
        <taxon>Mytilida</taxon>
        <taxon>Mytiloidea</taxon>
        <taxon>Mytilidae</taxon>
        <taxon>Mytilinae</taxon>
        <taxon>Mytilus</taxon>
    </lineage>
</organism>
<feature type="compositionally biased region" description="Polar residues" evidence="1">
    <location>
        <begin position="219"/>
        <end position="232"/>
    </location>
</feature>
<evidence type="ECO:0000313" key="2">
    <source>
        <dbReference type="EMBL" id="CAC5406242.1"/>
    </source>
</evidence>
<proteinExistence type="predicted"/>
<name>A0A6J8DFV7_MYTCO</name>
<dbReference type="Proteomes" id="UP000507470">
    <property type="component" value="Unassembled WGS sequence"/>
</dbReference>
<feature type="compositionally biased region" description="Polar residues" evidence="1">
    <location>
        <begin position="1"/>
        <end position="25"/>
    </location>
</feature>
<gene>
    <name evidence="2" type="ORF">MCOR_39836</name>
</gene>
<accession>A0A6J8DFV7</accession>
<feature type="region of interest" description="Disordered" evidence="1">
    <location>
        <begin position="128"/>
        <end position="239"/>
    </location>
</feature>
<evidence type="ECO:0000313" key="3">
    <source>
        <dbReference type="Proteomes" id="UP000507470"/>
    </source>
</evidence>
<feature type="compositionally biased region" description="Basic residues" evidence="1">
    <location>
        <begin position="187"/>
        <end position="199"/>
    </location>
</feature>
<feature type="compositionally biased region" description="Basic and acidic residues" evidence="1">
    <location>
        <begin position="164"/>
        <end position="180"/>
    </location>
</feature>
<feature type="compositionally biased region" description="Basic and acidic residues" evidence="1">
    <location>
        <begin position="128"/>
        <end position="137"/>
    </location>
</feature>
<dbReference type="OrthoDB" id="10065669at2759"/>
<feature type="region of interest" description="Disordered" evidence="1">
    <location>
        <begin position="270"/>
        <end position="291"/>
    </location>
</feature>
<feature type="region of interest" description="Disordered" evidence="1">
    <location>
        <begin position="1"/>
        <end position="26"/>
    </location>
</feature>
<reference evidence="2 3" key="1">
    <citation type="submission" date="2020-06" db="EMBL/GenBank/DDBJ databases">
        <authorList>
            <person name="Li R."/>
            <person name="Bekaert M."/>
        </authorList>
    </citation>
    <scope>NUCLEOTIDE SEQUENCE [LARGE SCALE GENOMIC DNA]</scope>
    <source>
        <strain evidence="3">wild</strain>
    </source>
</reference>
<keyword evidence="3" id="KW-1185">Reference proteome</keyword>
<sequence>MWYMQSTLVQPEGQATNHASNNPESGTCDFTAKNGKYTSLRTHDNETIIEDFITEANFIIQCVNARAPTKDNISSINIHVQLSPKSKNRYAQKVFRERIKLDETLYKEYRQFETLRVKAFRVNMSPEQKEKYNEKTRLRMKKYREKKKSEGTDTASHPKQKTRKEKEKQREKWRKDKQLQRDNLNPQKKRRINEKRRKQYALQKQKTAPIDINTESDKTSTVPETASSSGYQTKCARRKAVSRSIKILPKNPDKFAEVVATIIKKSTPRKKAALKNKCIASPSSKKKIRIS</sequence>